<feature type="transmembrane region" description="Helical" evidence="2">
    <location>
        <begin position="42"/>
        <end position="60"/>
    </location>
</feature>
<evidence type="ECO:0000313" key="5">
    <source>
        <dbReference type="Proteomes" id="UP000012019"/>
    </source>
</evidence>
<dbReference type="InterPro" id="IPR000045">
    <property type="entry name" value="Prepilin_IV_endopep_pep"/>
</dbReference>
<dbReference type="PANTHER" id="PTHR30487:SF0">
    <property type="entry name" value="PREPILIN LEADER PEPTIDASE_N-METHYLTRANSFERASE-RELATED"/>
    <property type="match status" value="1"/>
</dbReference>
<dbReference type="RefSeq" id="WP_009727242.1">
    <property type="nucleotide sequence ID" value="NZ_APHR01000065.1"/>
</dbReference>
<dbReference type="PATRIC" id="fig|1286106.3.peg.2288"/>
<sequence>MLELSSLNSATGEHIPDIYPWLIGGWAIACGYVDLTQRRIPNSLTLGAVVLAVLILLLHGHNALGFPVMSAITAFLVALTLTLPAYVVRWIGAGDVKMLAAMALLVGFQLLLLSYLFAVVLALLILIACRSVKHHLPYLNNHLQACGLEPFMYAGTGKRFIPFGSCLAVGLLLSLLIFSLQPALLS</sequence>
<evidence type="ECO:0000256" key="1">
    <source>
        <dbReference type="ARBA" id="ARBA00005801"/>
    </source>
</evidence>
<dbReference type="OrthoDB" id="5600918at2"/>
<dbReference type="STRING" id="1286106.MPL1_11438"/>
<organism evidence="4 5">
    <name type="scientific">Methylophaga lonarensis MPL</name>
    <dbReference type="NCBI Taxonomy" id="1286106"/>
    <lineage>
        <taxon>Bacteria</taxon>
        <taxon>Pseudomonadati</taxon>
        <taxon>Pseudomonadota</taxon>
        <taxon>Gammaproteobacteria</taxon>
        <taxon>Thiotrichales</taxon>
        <taxon>Piscirickettsiaceae</taxon>
        <taxon>Methylophaga</taxon>
    </lineage>
</organism>
<dbReference type="eggNOG" id="COG4960">
    <property type="taxonomic scope" value="Bacteria"/>
</dbReference>
<gene>
    <name evidence="4" type="ORF">MPL1_11438</name>
</gene>
<keyword evidence="2" id="KW-1133">Transmembrane helix</keyword>
<feature type="domain" description="Prepilin type IV endopeptidase peptidase" evidence="3">
    <location>
        <begin position="22"/>
        <end position="127"/>
    </location>
</feature>
<dbReference type="GO" id="GO:0004190">
    <property type="term" value="F:aspartic-type endopeptidase activity"/>
    <property type="evidence" value="ECO:0007669"/>
    <property type="project" value="InterPro"/>
</dbReference>
<comment type="caution">
    <text evidence="4">The sequence shown here is derived from an EMBL/GenBank/DDBJ whole genome shotgun (WGS) entry which is preliminary data.</text>
</comment>
<keyword evidence="5" id="KW-1185">Reference proteome</keyword>
<dbReference type="PANTHER" id="PTHR30487">
    <property type="entry name" value="TYPE 4 PREPILIN-LIKE PROTEINS LEADER PEPTIDE-PROCESSING ENZYME"/>
    <property type="match status" value="1"/>
</dbReference>
<evidence type="ECO:0000259" key="3">
    <source>
        <dbReference type="Pfam" id="PF01478"/>
    </source>
</evidence>
<keyword evidence="2" id="KW-0472">Membrane</keyword>
<comment type="similarity">
    <text evidence="1">Belongs to the peptidase A24 family.</text>
</comment>
<evidence type="ECO:0000313" key="4">
    <source>
        <dbReference type="EMBL" id="EMR12229.1"/>
    </source>
</evidence>
<keyword evidence="2" id="KW-0812">Transmembrane</keyword>
<name>M7PP46_9GAMM</name>
<dbReference type="GO" id="GO:0005886">
    <property type="term" value="C:plasma membrane"/>
    <property type="evidence" value="ECO:0007669"/>
    <property type="project" value="TreeGrafter"/>
</dbReference>
<evidence type="ECO:0000256" key="2">
    <source>
        <dbReference type="SAM" id="Phobius"/>
    </source>
</evidence>
<proteinExistence type="inferred from homology"/>
<feature type="transmembrane region" description="Helical" evidence="2">
    <location>
        <begin position="18"/>
        <end position="35"/>
    </location>
</feature>
<accession>M7PP46</accession>
<dbReference type="EMBL" id="APHR01000065">
    <property type="protein sequence ID" value="EMR12229.1"/>
    <property type="molecule type" value="Genomic_DNA"/>
</dbReference>
<feature type="transmembrane region" description="Helical" evidence="2">
    <location>
        <begin position="160"/>
        <end position="180"/>
    </location>
</feature>
<dbReference type="AlphaFoldDB" id="M7PP46"/>
<dbReference type="InterPro" id="IPR050882">
    <property type="entry name" value="Prepilin_peptidase/N-MTase"/>
</dbReference>
<dbReference type="Gene3D" id="1.20.120.1220">
    <property type="match status" value="1"/>
</dbReference>
<feature type="transmembrane region" description="Helical" evidence="2">
    <location>
        <begin position="99"/>
        <end position="128"/>
    </location>
</feature>
<dbReference type="Pfam" id="PF01478">
    <property type="entry name" value="Peptidase_A24"/>
    <property type="match status" value="1"/>
</dbReference>
<dbReference type="GO" id="GO:0006465">
    <property type="term" value="P:signal peptide processing"/>
    <property type="evidence" value="ECO:0007669"/>
    <property type="project" value="TreeGrafter"/>
</dbReference>
<reference evidence="4 5" key="1">
    <citation type="journal article" date="2013" name="Genome Announc.">
        <title>Draft Genome Sequence of Methylophaga lonarensis MPLT, a Haloalkaliphilic (Non-Methane-Utilizing) Methylotroph.</title>
        <authorList>
            <person name="Shetty S.A."/>
            <person name="Marathe N.P."/>
            <person name="Munot H."/>
            <person name="Antony C.P."/>
            <person name="Dhotre D.P."/>
            <person name="Murrell J.C."/>
            <person name="Shouche Y.S."/>
        </authorList>
    </citation>
    <scope>NUCLEOTIDE SEQUENCE [LARGE SCALE GENOMIC DNA]</scope>
    <source>
        <strain evidence="4 5">MPL</strain>
    </source>
</reference>
<protein>
    <submittedName>
        <fullName evidence="4">Peptidase A24A, prepilin type IV</fullName>
    </submittedName>
</protein>
<feature type="transmembrane region" description="Helical" evidence="2">
    <location>
        <begin position="66"/>
        <end position="87"/>
    </location>
</feature>
<dbReference type="Proteomes" id="UP000012019">
    <property type="component" value="Unassembled WGS sequence"/>
</dbReference>